<gene>
    <name evidence="1" type="ORF">RPERSI_LOCUS19545</name>
</gene>
<proteinExistence type="predicted"/>
<comment type="caution">
    <text evidence="1">The sequence shown here is derived from an EMBL/GenBank/DDBJ whole genome shotgun (WGS) entry which is preliminary data.</text>
</comment>
<feature type="non-terminal residue" evidence="1">
    <location>
        <position position="1"/>
    </location>
</feature>
<name>A0ACA9RGH7_9GLOM</name>
<organism evidence="1 2">
    <name type="scientific">Racocetra persica</name>
    <dbReference type="NCBI Taxonomy" id="160502"/>
    <lineage>
        <taxon>Eukaryota</taxon>
        <taxon>Fungi</taxon>
        <taxon>Fungi incertae sedis</taxon>
        <taxon>Mucoromycota</taxon>
        <taxon>Glomeromycotina</taxon>
        <taxon>Glomeromycetes</taxon>
        <taxon>Diversisporales</taxon>
        <taxon>Gigasporaceae</taxon>
        <taxon>Racocetra</taxon>
    </lineage>
</organism>
<evidence type="ECO:0000313" key="1">
    <source>
        <dbReference type="EMBL" id="CAG8793263.1"/>
    </source>
</evidence>
<accession>A0ACA9RGH7</accession>
<reference evidence="1" key="1">
    <citation type="submission" date="2021-06" db="EMBL/GenBank/DDBJ databases">
        <authorList>
            <person name="Kallberg Y."/>
            <person name="Tangrot J."/>
            <person name="Rosling A."/>
        </authorList>
    </citation>
    <scope>NUCLEOTIDE SEQUENCE</scope>
    <source>
        <strain evidence="1">MA461A</strain>
    </source>
</reference>
<dbReference type="EMBL" id="CAJVQC010053714">
    <property type="protein sequence ID" value="CAG8793263.1"/>
    <property type="molecule type" value="Genomic_DNA"/>
</dbReference>
<evidence type="ECO:0000313" key="2">
    <source>
        <dbReference type="Proteomes" id="UP000789920"/>
    </source>
</evidence>
<feature type="non-terminal residue" evidence="1">
    <location>
        <position position="165"/>
    </location>
</feature>
<sequence length="165" mass="19702">QARILHYEKLEPCEIMCRNLKDNFRFYAKIVPDDYQEPTMIQIIERHFSNIFDFDEGLTNKKDIFLVGGIIHTVDILKNLPKDNLKLTITWYFGSNHIITIWGGLNEPLVSYSCYFRGYFPYWAHERARAHKDFDYILDTDACKKYENYVYEISNKHYAYCAAKM</sequence>
<dbReference type="Proteomes" id="UP000789920">
    <property type="component" value="Unassembled WGS sequence"/>
</dbReference>
<protein>
    <submittedName>
        <fullName evidence="1">33791_t:CDS:1</fullName>
    </submittedName>
</protein>
<keyword evidence="2" id="KW-1185">Reference proteome</keyword>